<dbReference type="EMBL" id="LXQA010327792">
    <property type="protein sequence ID" value="MCI44228.1"/>
    <property type="molecule type" value="Genomic_DNA"/>
</dbReference>
<evidence type="ECO:0000313" key="2">
    <source>
        <dbReference type="Proteomes" id="UP000265520"/>
    </source>
</evidence>
<feature type="non-terminal residue" evidence="1">
    <location>
        <position position="54"/>
    </location>
</feature>
<protein>
    <submittedName>
        <fullName evidence="1">Cullin-3A-like</fullName>
    </submittedName>
</protein>
<dbReference type="AlphaFoldDB" id="A0A392S5X1"/>
<accession>A0A392S5X1</accession>
<sequence>MNMNKKNFEKLPESFKHRVIMDPKNADETWKIVEQAIHRIYNHNASGLNFEQLY</sequence>
<organism evidence="1 2">
    <name type="scientific">Trifolium medium</name>
    <dbReference type="NCBI Taxonomy" id="97028"/>
    <lineage>
        <taxon>Eukaryota</taxon>
        <taxon>Viridiplantae</taxon>
        <taxon>Streptophyta</taxon>
        <taxon>Embryophyta</taxon>
        <taxon>Tracheophyta</taxon>
        <taxon>Spermatophyta</taxon>
        <taxon>Magnoliopsida</taxon>
        <taxon>eudicotyledons</taxon>
        <taxon>Gunneridae</taxon>
        <taxon>Pentapetalae</taxon>
        <taxon>rosids</taxon>
        <taxon>fabids</taxon>
        <taxon>Fabales</taxon>
        <taxon>Fabaceae</taxon>
        <taxon>Papilionoideae</taxon>
        <taxon>50 kb inversion clade</taxon>
        <taxon>NPAAA clade</taxon>
        <taxon>Hologalegina</taxon>
        <taxon>IRL clade</taxon>
        <taxon>Trifolieae</taxon>
        <taxon>Trifolium</taxon>
    </lineage>
</organism>
<comment type="caution">
    <text evidence="1">The sequence shown here is derived from an EMBL/GenBank/DDBJ whole genome shotgun (WGS) entry which is preliminary data.</text>
</comment>
<dbReference type="SUPFAM" id="SSF74788">
    <property type="entry name" value="Cullin repeat-like"/>
    <property type="match status" value="1"/>
</dbReference>
<dbReference type="InterPro" id="IPR016159">
    <property type="entry name" value="Cullin_repeat-like_dom_sf"/>
</dbReference>
<proteinExistence type="predicted"/>
<dbReference type="Gene3D" id="1.20.1310.10">
    <property type="entry name" value="Cullin Repeats"/>
    <property type="match status" value="1"/>
</dbReference>
<dbReference type="Proteomes" id="UP000265520">
    <property type="component" value="Unassembled WGS sequence"/>
</dbReference>
<keyword evidence="2" id="KW-1185">Reference proteome</keyword>
<reference evidence="1 2" key="1">
    <citation type="journal article" date="2018" name="Front. Plant Sci.">
        <title>Red Clover (Trifolium pratense) and Zigzag Clover (T. medium) - A Picture of Genomic Similarities and Differences.</title>
        <authorList>
            <person name="Dluhosova J."/>
            <person name="Istvanek J."/>
            <person name="Nedelnik J."/>
            <person name="Repkova J."/>
        </authorList>
    </citation>
    <scope>NUCLEOTIDE SEQUENCE [LARGE SCALE GENOMIC DNA]</scope>
    <source>
        <strain evidence="2">cv. 10/8</strain>
        <tissue evidence="1">Leaf</tissue>
    </source>
</reference>
<name>A0A392S5X1_9FABA</name>
<evidence type="ECO:0000313" key="1">
    <source>
        <dbReference type="EMBL" id="MCI44228.1"/>
    </source>
</evidence>